<dbReference type="RefSeq" id="WP_035592655.1">
    <property type="nucleotide sequence ID" value="NZ_ARYI01000021.1"/>
</dbReference>
<reference evidence="1 2" key="1">
    <citation type="submission" date="2013-04" db="EMBL/GenBank/DDBJ databases">
        <title>Hyphomonas hirschiana VP5 Genome Sequencing.</title>
        <authorList>
            <person name="Lai Q."/>
            <person name="Shao Z."/>
        </authorList>
    </citation>
    <scope>NUCLEOTIDE SEQUENCE [LARGE SCALE GENOMIC DNA]</scope>
    <source>
        <strain evidence="1 2">VP5</strain>
    </source>
</reference>
<protein>
    <submittedName>
        <fullName evidence="1">Uncharacterized protein</fullName>
    </submittedName>
</protein>
<evidence type="ECO:0000313" key="1">
    <source>
        <dbReference type="EMBL" id="KCZ86919.1"/>
    </source>
</evidence>
<accession>A0A059F8J3</accession>
<dbReference type="AlphaFoldDB" id="A0A059F8J3"/>
<sequence length="190" mass="20495">MDTDRQFSPDPETRIGDALEAALEALKLARRELVATDEEPGRWRWVALGLVSALQAALVAALSGYATARLEDVANPSQPNRIAPVTLLLRRARSPEHLNPPERLDLTGSQVRALEALTALRNAAVHGLGFDVPAAPHAMALAAVDVIRHLLLVHPAFEVSRFVLFLSLIDRELSLLGAALTALGGRMSHD</sequence>
<name>A0A059F8J3_9PROT</name>
<proteinExistence type="predicted"/>
<dbReference type="PATRIC" id="fig|1280951.3.peg.3354"/>
<comment type="caution">
    <text evidence="1">The sequence shown here is derived from an EMBL/GenBank/DDBJ whole genome shotgun (WGS) entry which is preliminary data.</text>
</comment>
<organism evidence="1 2">
    <name type="scientific">Hyphomonas hirschiana VP5</name>
    <dbReference type="NCBI Taxonomy" id="1280951"/>
    <lineage>
        <taxon>Bacteria</taxon>
        <taxon>Pseudomonadati</taxon>
        <taxon>Pseudomonadota</taxon>
        <taxon>Alphaproteobacteria</taxon>
        <taxon>Hyphomonadales</taxon>
        <taxon>Hyphomonadaceae</taxon>
        <taxon>Hyphomonas</taxon>
    </lineage>
</organism>
<dbReference type="OrthoDB" id="7619898at2"/>
<dbReference type="EMBL" id="ARYI01000021">
    <property type="protein sequence ID" value="KCZ86919.1"/>
    <property type="molecule type" value="Genomic_DNA"/>
</dbReference>
<keyword evidence="2" id="KW-1185">Reference proteome</keyword>
<gene>
    <name evidence="1" type="ORF">HHI_16642</name>
</gene>
<evidence type="ECO:0000313" key="2">
    <source>
        <dbReference type="Proteomes" id="UP000025061"/>
    </source>
</evidence>
<dbReference type="Proteomes" id="UP000025061">
    <property type="component" value="Unassembled WGS sequence"/>
</dbReference>